<comment type="caution">
    <text evidence="3">The sequence shown here is derived from an EMBL/GenBank/DDBJ whole genome shotgun (WGS) entry which is preliminary data.</text>
</comment>
<dbReference type="SMART" id="SM00034">
    <property type="entry name" value="CLECT"/>
    <property type="match status" value="1"/>
</dbReference>
<evidence type="ECO:0000313" key="3">
    <source>
        <dbReference type="EMBL" id="PVD31855.1"/>
    </source>
</evidence>
<dbReference type="Gene3D" id="3.10.100.10">
    <property type="entry name" value="Mannose-Binding Protein A, subunit A"/>
    <property type="match status" value="1"/>
</dbReference>
<dbReference type="AlphaFoldDB" id="A0A2T7PEL0"/>
<keyword evidence="4" id="KW-1185">Reference proteome</keyword>
<dbReference type="EMBL" id="PZQS01000004">
    <property type="protein sequence ID" value="PVD31855.1"/>
    <property type="molecule type" value="Genomic_DNA"/>
</dbReference>
<dbReference type="PROSITE" id="PS00615">
    <property type="entry name" value="C_TYPE_LECTIN_1"/>
    <property type="match status" value="1"/>
</dbReference>
<reference evidence="3 4" key="1">
    <citation type="submission" date="2018-04" db="EMBL/GenBank/DDBJ databases">
        <title>The genome of golden apple snail Pomacea canaliculata provides insight into stress tolerance and invasive adaptation.</title>
        <authorList>
            <person name="Liu C."/>
            <person name="Liu B."/>
            <person name="Ren Y."/>
            <person name="Zhang Y."/>
            <person name="Wang H."/>
            <person name="Li S."/>
            <person name="Jiang F."/>
            <person name="Yin L."/>
            <person name="Zhang G."/>
            <person name="Qian W."/>
            <person name="Fan W."/>
        </authorList>
    </citation>
    <scope>NUCLEOTIDE SEQUENCE [LARGE SCALE GENOMIC DNA]</scope>
    <source>
        <strain evidence="3">SZHN2017</strain>
        <tissue evidence="3">Muscle</tissue>
    </source>
</reference>
<feature type="domain" description="C-type lectin" evidence="2">
    <location>
        <begin position="177"/>
        <end position="302"/>
    </location>
</feature>
<evidence type="ECO:0000256" key="1">
    <source>
        <dbReference type="ARBA" id="ARBA00023157"/>
    </source>
</evidence>
<dbReference type="SUPFAM" id="SSF56436">
    <property type="entry name" value="C-type lectin-like"/>
    <property type="match status" value="1"/>
</dbReference>
<proteinExistence type="predicted"/>
<dbReference type="PANTHER" id="PTHR22803">
    <property type="entry name" value="MANNOSE, PHOSPHOLIPASE, LECTIN RECEPTOR RELATED"/>
    <property type="match status" value="1"/>
</dbReference>
<keyword evidence="1" id="KW-1015">Disulfide bond</keyword>
<dbReference type="Proteomes" id="UP000245119">
    <property type="component" value="Linkage Group LG4"/>
</dbReference>
<sequence>MTPILTCWGGFVLKASPPTSVPVPACAFSSAQTLRCTEKAGFFPTGQDHPKVVKCGYRDISNEGNDCADRRFGLCQSVYWGGGESLLSPRSLLYELREHSEKYRRVQMATSRSPRFTFITRVALTFVVIVILGATCQKLNPDEATTNGKSEVGRLSRSAICPCCYGGCPVERGYVLYNNHCLKLYSVKRDYQTARARCQTDGAHLLDFKSREQDGPALLYLLDTMGHVLQGITAGLWVGANDIKVEGRFFWSDGTILTKDNGLWESGQPDDWQNEDCVEVLFRNTVLLNDFTCTSKLGFVCQIDMKK</sequence>
<dbReference type="InterPro" id="IPR016186">
    <property type="entry name" value="C-type_lectin-like/link_sf"/>
</dbReference>
<evidence type="ECO:0000259" key="2">
    <source>
        <dbReference type="PROSITE" id="PS50041"/>
    </source>
</evidence>
<dbReference type="OrthoDB" id="6126523at2759"/>
<name>A0A2T7PEL0_POMCA</name>
<evidence type="ECO:0000313" key="4">
    <source>
        <dbReference type="Proteomes" id="UP000245119"/>
    </source>
</evidence>
<dbReference type="InterPro" id="IPR018378">
    <property type="entry name" value="C-type_lectin_CS"/>
</dbReference>
<gene>
    <name evidence="3" type="ORF">C0Q70_07274</name>
</gene>
<organism evidence="3 4">
    <name type="scientific">Pomacea canaliculata</name>
    <name type="common">Golden apple snail</name>
    <dbReference type="NCBI Taxonomy" id="400727"/>
    <lineage>
        <taxon>Eukaryota</taxon>
        <taxon>Metazoa</taxon>
        <taxon>Spiralia</taxon>
        <taxon>Lophotrochozoa</taxon>
        <taxon>Mollusca</taxon>
        <taxon>Gastropoda</taxon>
        <taxon>Caenogastropoda</taxon>
        <taxon>Architaenioglossa</taxon>
        <taxon>Ampullarioidea</taxon>
        <taxon>Ampullariidae</taxon>
        <taxon>Pomacea</taxon>
    </lineage>
</organism>
<dbReference type="Pfam" id="PF00059">
    <property type="entry name" value="Lectin_C"/>
    <property type="match status" value="1"/>
</dbReference>
<dbReference type="InterPro" id="IPR016187">
    <property type="entry name" value="CTDL_fold"/>
</dbReference>
<dbReference type="CDD" id="cd00037">
    <property type="entry name" value="CLECT"/>
    <property type="match status" value="1"/>
</dbReference>
<accession>A0A2T7PEL0</accession>
<dbReference type="InterPro" id="IPR001304">
    <property type="entry name" value="C-type_lectin-like"/>
</dbReference>
<dbReference type="InterPro" id="IPR050111">
    <property type="entry name" value="C-type_lectin/snaclec_domain"/>
</dbReference>
<protein>
    <recommendedName>
        <fullName evidence="2">C-type lectin domain-containing protein</fullName>
    </recommendedName>
</protein>
<dbReference type="PROSITE" id="PS50041">
    <property type="entry name" value="C_TYPE_LECTIN_2"/>
    <property type="match status" value="1"/>
</dbReference>